<keyword evidence="4" id="KW-1185">Reference proteome</keyword>
<sequence>MKSGCTSLLIGSVMTICAGGYLIWDGRTAESQGGTVNSRMAAAAPDSDPRADAHADRPDFTAQAVKDDIVALRTEVKHLRQRLDTLAAEVSRSRSDAGRSAAQRNSEIDPYAPPFDEAQAETELRQKFDAIETAFESQPVDRAWVAKAEESLRLALAGAELGQTAPIDLHCRATICRIVAQHSDQTALEQFQASLQLKVADQFPSLTFDYTGDGNGLTTTTVYLFRAGYDKPQLR</sequence>
<organism evidence="3 4">
    <name type="scientific">Methylocaldum szegediense</name>
    <dbReference type="NCBI Taxonomy" id="73780"/>
    <lineage>
        <taxon>Bacteria</taxon>
        <taxon>Pseudomonadati</taxon>
        <taxon>Pseudomonadota</taxon>
        <taxon>Gammaproteobacteria</taxon>
        <taxon>Methylococcales</taxon>
        <taxon>Methylococcaceae</taxon>
        <taxon>Methylocaldum</taxon>
    </lineage>
</organism>
<evidence type="ECO:0000256" key="2">
    <source>
        <dbReference type="SAM" id="Phobius"/>
    </source>
</evidence>
<accession>A0ABM9I751</accession>
<keyword evidence="2" id="KW-1133">Transmembrane helix</keyword>
<evidence type="ECO:0000313" key="4">
    <source>
        <dbReference type="Proteomes" id="UP001162030"/>
    </source>
</evidence>
<protein>
    <submittedName>
        <fullName evidence="3">Uncharacterized protein</fullName>
    </submittedName>
</protein>
<keyword evidence="2" id="KW-0812">Transmembrane</keyword>
<feature type="transmembrane region" description="Helical" evidence="2">
    <location>
        <begin position="6"/>
        <end position="24"/>
    </location>
</feature>
<evidence type="ECO:0000256" key="1">
    <source>
        <dbReference type="SAM" id="MobiDB-lite"/>
    </source>
</evidence>
<name>A0ABM9I751_9GAMM</name>
<dbReference type="EMBL" id="OX458333">
    <property type="protein sequence ID" value="CAI8935530.1"/>
    <property type="molecule type" value="Genomic_DNA"/>
</dbReference>
<proteinExistence type="predicted"/>
<keyword evidence="2" id="KW-0472">Membrane</keyword>
<reference evidence="3 4" key="1">
    <citation type="submission" date="2023-03" db="EMBL/GenBank/DDBJ databases">
        <authorList>
            <person name="Pearce D."/>
        </authorList>
    </citation>
    <scope>NUCLEOTIDE SEQUENCE [LARGE SCALE GENOMIC DNA]</scope>
    <source>
        <strain evidence="3">Msz</strain>
    </source>
</reference>
<gene>
    <name evidence="3" type="ORF">MSZNOR_4131</name>
</gene>
<dbReference type="Proteomes" id="UP001162030">
    <property type="component" value="Chromosome"/>
</dbReference>
<feature type="region of interest" description="Disordered" evidence="1">
    <location>
        <begin position="88"/>
        <end position="113"/>
    </location>
</feature>
<evidence type="ECO:0000313" key="3">
    <source>
        <dbReference type="EMBL" id="CAI8935530.1"/>
    </source>
</evidence>
<dbReference type="RefSeq" id="WP_026609571.1">
    <property type="nucleotide sequence ID" value="NZ_OX458333.1"/>
</dbReference>